<evidence type="ECO:0000313" key="6">
    <source>
        <dbReference type="EMBL" id="MBL0419300.1"/>
    </source>
</evidence>
<feature type="region of interest" description="Disordered" evidence="4">
    <location>
        <begin position="1"/>
        <end position="24"/>
    </location>
</feature>
<dbReference type="GO" id="GO:0003677">
    <property type="term" value="F:DNA binding"/>
    <property type="evidence" value="ECO:0007669"/>
    <property type="project" value="UniProtKB-KW"/>
</dbReference>
<dbReference type="GO" id="GO:0003700">
    <property type="term" value="F:DNA-binding transcription factor activity"/>
    <property type="evidence" value="ECO:0007669"/>
    <property type="project" value="InterPro"/>
</dbReference>
<sequence>MLNTPAAAQVPASGTIPDEHEGAPQKVIEGLRRRICSGELKPGTRLQEQSLAEDFGVSRPRVRDALLALQQRGLVQREKNRGAIVAKLDLKGVFEILQLRENLEGLCARLATENRPAESWQYLVDLFEGPMARYAEAGDIEPYLEEMEKFRSDLTVAADNKVLEEMLSMLRDRTRTIVDRTTMLPGRIQQGRQELLLVVQAMRRGDAQEAERLRRANIRSQRAFVERYKNFLF</sequence>
<dbReference type="Gene3D" id="1.10.10.10">
    <property type="entry name" value="Winged helix-like DNA-binding domain superfamily/Winged helix DNA-binding domain"/>
    <property type="match status" value="1"/>
</dbReference>
<dbReference type="SUPFAM" id="SSF48008">
    <property type="entry name" value="GntR ligand-binding domain-like"/>
    <property type="match status" value="1"/>
</dbReference>
<dbReference type="PANTHER" id="PTHR43537">
    <property type="entry name" value="TRANSCRIPTIONAL REGULATOR, GNTR FAMILY"/>
    <property type="match status" value="1"/>
</dbReference>
<dbReference type="Pfam" id="PF00392">
    <property type="entry name" value="GntR"/>
    <property type="match status" value="1"/>
</dbReference>
<keyword evidence="2" id="KW-0238">DNA-binding</keyword>
<dbReference type="InterPro" id="IPR036388">
    <property type="entry name" value="WH-like_DNA-bd_sf"/>
</dbReference>
<protein>
    <submittedName>
        <fullName evidence="6">GntR family transcriptional regulator</fullName>
    </submittedName>
</protein>
<evidence type="ECO:0000256" key="3">
    <source>
        <dbReference type="ARBA" id="ARBA00023163"/>
    </source>
</evidence>
<dbReference type="InterPro" id="IPR000524">
    <property type="entry name" value="Tscrpt_reg_HTH_GntR"/>
</dbReference>
<dbReference type="Gene3D" id="1.20.120.530">
    <property type="entry name" value="GntR ligand-binding domain-like"/>
    <property type="match status" value="1"/>
</dbReference>
<evidence type="ECO:0000256" key="1">
    <source>
        <dbReference type="ARBA" id="ARBA00023015"/>
    </source>
</evidence>
<dbReference type="PROSITE" id="PS50949">
    <property type="entry name" value="HTH_GNTR"/>
    <property type="match status" value="1"/>
</dbReference>
<keyword evidence="3" id="KW-0804">Transcription</keyword>
<gene>
    <name evidence="6" type="ORF">JI739_02965</name>
</gene>
<dbReference type="SUPFAM" id="SSF46785">
    <property type="entry name" value="Winged helix' DNA-binding domain"/>
    <property type="match status" value="1"/>
</dbReference>
<evidence type="ECO:0000259" key="5">
    <source>
        <dbReference type="PROSITE" id="PS50949"/>
    </source>
</evidence>
<reference evidence="6" key="1">
    <citation type="submission" date="2021-01" db="EMBL/GenBank/DDBJ databases">
        <title>Ramlibacter sp. strain AW1 16S ribosomal RNA gene Genome sequencing and assembly.</title>
        <authorList>
            <person name="Kang M."/>
        </authorList>
    </citation>
    <scope>NUCLEOTIDE SEQUENCE</scope>
    <source>
        <strain evidence="6">AW1</strain>
    </source>
</reference>
<name>A0A937D209_9BURK</name>
<dbReference type="CDD" id="cd07377">
    <property type="entry name" value="WHTH_GntR"/>
    <property type="match status" value="1"/>
</dbReference>
<organism evidence="6 7">
    <name type="scientific">Ramlibacter aurantiacus</name>
    <dbReference type="NCBI Taxonomy" id="2801330"/>
    <lineage>
        <taxon>Bacteria</taxon>
        <taxon>Pseudomonadati</taxon>
        <taxon>Pseudomonadota</taxon>
        <taxon>Betaproteobacteria</taxon>
        <taxon>Burkholderiales</taxon>
        <taxon>Comamonadaceae</taxon>
        <taxon>Ramlibacter</taxon>
    </lineage>
</organism>
<proteinExistence type="predicted"/>
<dbReference type="InterPro" id="IPR011711">
    <property type="entry name" value="GntR_C"/>
</dbReference>
<dbReference type="RefSeq" id="WP_201682341.1">
    <property type="nucleotide sequence ID" value="NZ_JAEQNA010000001.1"/>
</dbReference>
<dbReference type="InterPro" id="IPR036390">
    <property type="entry name" value="WH_DNA-bd_sf"/>
</dbReference>
<dbReference type="Proteomes" id="UP000613011">
    <property type="component" value="Unassembled WGS sequence"/>
</dbReference>
<comment type="caution">
    <text evidence="6">The sequence shown here is derived from an EMBL/GenBank/DDBJ whole genome shotgun (WGS) entry which is preliminary data.</text>
</comment>
<feature type="domain" description="HTH gntR-type" evidence="5">
    <location>
        <begin position="21"/>
        <end position="88"/>
    </location>
</feature>
<dbReference type="AlphaFoldDB" id="A0A937D209"/>
<dbReference type="SMART" id="SM00895">
    <property type="entry name" value="FCD"/>
    <property type="match status" value="1"/>
</dbReference>
<evidence type="ECO:0000256" key="4">
    <source>
        <dbReference type="SAM" id="MobiDB-lite"/>
    </source>
</evidence>
<dbReference type="Pfam" id="PF07729">
    <property type="entry name" value="FCD"/>
    <property type="match status" value="1"/>
</dbReference>
<evidence type="ECO:0000256" key="2">
    <source>
        <dbReference type="ARBA" id="ARBA00023125"/>
    </source>
</evidence>
<dbReference type="EMBL" id="JAEQNA010000001">
    <property type="protein sequence ID" value="MBL0419300.1"/>
    <property type="molecule type" value="Genomic_DNA"/>
</dbReference>
<dbReference type="PRINTS" id="PR00035">
    <property type="entry name" value="HTHGNTR"/>
</dbReference>
<dbReference type="PANTHER" id="PTHR43537:SF5">
    <property type="entry name" value="UXU OPERON TRANSCRIPTIONAL REGULATOR"/>
    <property type="match status" value="1"/>
</dbReference>
<evidence type="ECO:0000313" key="7">
    <source>
        <dbReference type="Proteomes" id="UP000613011"/>
    </source>
</evidence>
<keyword evidence="7" id="KW-1185">Reference proteome</keyword>
<accession>A0A937D209</accession>
<dbReference type="InterPro" id="IPR008920">
    <property type="entry name" value="TF_FadR/GntR_C"/>
</dbReference>
<dbReference type="SMART" id="SM00345">
    <property type="entry name" value="HTH_GNTR"/>
    <property type="match status" value="1"/>
</dbReference>
<keyword evidence="1" id="KW-0805">Transcription regulation</keyword>